<keyword evidence="1" id="KW-1133">Transmembrane helix</keyword>
<proteinExistence type="predicted"/>
<protein>
    <submittedName>
        <fullName evidence="3">AsmA protein</fullName>
    </submittedName>
</protein>
<dbReference type="PANTHER" id="PTHR30441:SF8">
    <property type="entry name" value="DUF748 DOMAIN-CONTAINING PROTEIN"/>
    <property type="match status" value="1"/>
</dbReference>
<feature type="domain" description="AsmA" evidence="2">
    <location>
        <begin position="1"/>
        <end position="187"/>
    </location>
</feature>
<keyword evidence="4" id="KW-1185">Reference proteome</keyword>
<keyword evidence="1" id="KW-0812">Transmembrane</keyword>
<dbReference type="PANTHER" id="PTHR30441">
    <property type="entry name" value="DUF748 DOMAIN-CONTAINING PROTEIN"/>
    <property type="match status" value="1"/>
</dbReference>
<feature type="transmembrane region" description="Helical" evidence="1">
    <location>
        <begin position="7"/>
        <end position="26"/>
    </location>
</feature>
<dbReference type="GO" id="GO:0090313">
    <property type="term" value="P:regulation of protein targeting to membrane"/>
    <property type="evidence" value="ECO:0007669"/>
    <property type="project" value="TreeGrafter"/>
</dbReference>
<dbReference type="EMBL" id="BMOB01000002">
    <property type="protein sequence ID" value="GGI81243.1"/>
    <property type="molecule type" value="Genomic_DNA"/>
</dbReference>
<reference evidence="3" key="1">
    <citation type="journal article" date="2014" name="Int. J. Syst. Evol. Microbiol.">
        <title>Complete genome sequence of Corynebacterium casei LMG S-19264T (=DSM 44701T), isolated from a smear-ripened cheese.</title>
        <authorList>
            <consortium name="US DOE Joint Genome Institute (JGI-PGF)"/>
            <person name="Walter F."/>
            <person name="Albersmeier A."/>
            <person name="Kalinowski J."/>
            <person name="Ruckert C."/>
        </authorList>
    </citation>
    <scope>NUCLEOTIDE SEQUENCE</scope>
    <source>
        <strain evidence="3">JCM 13919</strain>
    </source>
</reference>
<dbReference type="Pfam" id="PF05170">
    <property type="entry name" value="AsmA"/>
    <property type="match status" value="1"/>
</dbReference>
<dbReference type="Proteomes" id="UP000630149">
    <property type="component" value="Unassembled WGS sequence"/>
</dbReference>
<evidence type="ECO:0000313" key="4">
    <source>
        <dbReference type="Proteomes" id="UP000630149"/>
    </source>
</evidence>
<evidence type="ECO:0000256" key="1">
    <source>
        <dbReference type="SAM" id="Phobius"/>
    </source>
</evidence>
<dbReference type="GO" id="GO:0005886">
    <property type="term" value="C:plasma membrane"/>
    <property type="evidence" value="ECO:0007669"/>
    <property type="project" value="TreeGrafter"/>
</dbReference>
<reference evidence="3" key="2">
    <citation type="submission" date="2020-09" db="EMBL/GenBank/DDBJ databases">
        <authorList>
            <person name="Sun Q."/>
            <person name="Ohkuma M."/>
        </authorList>
    </citation>
    <scope>NUCLEOTIDE SEQUENCE</scope>
    <source>
        <strain evidence="3">JCM 13919</strain>
    </source>
</reference>
<organism evidence="3 4">
    <name type="scientific">Legionella impletisoli</name>
    <dbReference type="NCBI Taxonomy" id="343510"/>
    <lineage>
        <taxon>Bacteria</taxon>
        <taxon>Pseudomonadati</taxon>
        <taxon>Pseudomonadota</taxon>
        <taxon>Gammaproteobacteria</taxon>
        <taxon>Legionellales</taxon>
        <taxon>Legionellaceae</taxon>
        <taxon>Legionella</taxon>
    </lineage>
</organism>
<sequence>MNVLKKIFFIFLATILVLVIGLWLFLKTLEPEWVKTYLSKQITLITGLPSHINGTVSWQVFPTPGVKVNHIQMGEDNIKSKLKLSINDLILKLQIKPLFHGKLVFSEIKIDGVDAVIHPNAPAPAIIKTTPAKKKESKNKLPPSKIVFAIENFHLTNGHINVIQDEAQYTLNDLHIGLSQLNLENKYFPLQLTSTLAINSPKHSGHAAINYKGKIKLSNEILYFAQKSLSGFNTIGQLSLSDIKLNQFYIEKITANTQVQNNAIQFDPLKVTLYEGESIGNISYQFDTQIIRLNQTATNLNLEPLLKDLLNKNLMVGKLDLTTHGNARLSDTNWLSSLRVKGGASVKDGKLLFMDIQALVNELLNRFQTLMSNPTIDPQTISELTDLKPEEYQKGITKFNTLNLTYDTPQSMLLNNSIVLQTNKFELSGQGVINLQQMTIHNGLNLKLSSNNNLAKIQAIFSNGIPLLLQGQLSKPVIYPDMKQISTTLTQYYLKKTLDKPVKQLKEEVKSFFDSL</sequence>
<evidence type="ECO:0000313" key="3">
    <source>
        <dbReference type="EMBL" id="GGI81243.1"/>
    </source>
</evidence>
<dbReference type="RefSeq" id="WP_165481082.1">
    <property type="nucleotide sequence ID" value="NZ_BMOB01000002.1"/>
</dbReference>
<dbReference type="InterPro" id="IPR007844">
    <property type="entry name" value="AsmA"/>
</dbReference>
<accession>A0A917N9Q4</accession>
<comment type="caution">
    <text evidence="3">The sequence shown here is derived from an EMBL/GenBank/DDBJ whole genome shotgun (WGS) entry which is preliminary data.</text>
</comment>
<dbReference type="InterPro" id="IPR052894">
    <property type="entry name" value="AsmA-related"/>
</dbReference>
<name>A0A917N9Q4_9GAMM</name>
<keyword evidence="1" id="KW-0472">Membrane</keyword>
<gene>
    <name evidence="3" type="ORF">GCM10007966_07170</name>
</gene>
<dbReference type="AlphaFoldDB" id="A0A917N9Q4"/>
<evidence type="ECO:0000259" key="2">
    <source>
        <dbReference type="Pfam" id="PF05170"/>
    </source>
</evidence>